<dbReference type="AlphaFoldDB" id="A0A6H5HRY8"/>
<organism evidence="1 2">
    <name type="scientific">Nesidiocoris tenuis</name>
    <dbReference type="NCBI Taxonomy" id="355587"/>
    <lineage>
        <taxon>Eukaryota</taxon>
        <taxon>Metazoa</taxon>
        <taxon>Ecdysozoa</taxon>
        <taxon>Arthropoda</taxon>
        <taxon>Hexapoda</taxon>
        <taxon>Insecta</taxon>
        <taxon>Pterygota</taxon>
        <taxon>Neoptera</taxon>
        <taxon>Paraneoptera</taxon>
        <taxon>Hemiptera</taxon>
        <taxon>Heteroptera</taxon>
        <taxon>Panheteroptera</taxon>
        <taxon>Cimicomorpha</taxon>
        <taxon>Miridae</taxon>
        <taxon>Dicyphina</taxon>
        <taxon>Nesidiocoris</taxon>
    </lineage>
</organism>
<reference evidence="1 2" key="1">
    <citation type="submission" date="2020-02" db="EMBL/GenBank/DDBJ databases">
        <authorList>
            <person name="Ferguson B K."/>
        </authorList>
    </citation>
    <scope>NUCLEOTIDE SEQUENCE [LARGE SCALE GENOMIC DNA]</scope>
</reference>
<proteinExistence type="predicted"/>
<evidence type="ECO:0000313" key="1">
    <source>
        <dbReference type="EMBL" id="CAB0019682.1"/>
    </source>
</evidence>
<feature type="non-terminal residue" evidence="1">
    <location>
        <position position="53"/>
    </location>
</feature>
<evidence type="ECO:0000313" key="2">
    <source>
        <dbReference type="Proteomes" id="UP000479000"/>
    </source>
</evidence>
<sequence>MLSSLIRPTKSIIVRKNFQRLHFRLGLYWKLSERSLKPAVMGRKSPDQLIRNR</sequence>
<dbReference type="EMBL" id="CADCXU010034397">
    <property type="protein sequence ID" value="CAB0019682.1"/>
    <property type="molecule type" value="Genomic_DNA"/>
</dbReference>
<accession>A0A6H5HRY8</accession>
<gene>
    <name evidence="1" type="ORF">NTEN_LOCUS23375</name>
</gene>
<dbReference type="Proteomes" id="UP000479000">
    <property type="component" value="Unassembled WGS sequence"/>
</dbReference>
<protein>
    <submittedName>
        <fullName evidence="1">Uncharacterized protein</fullName>
    </submittedName>
</protein>
<name>A0A6H5HRY8_9HEMI</name>
<keyword evidence="2" id="KW-1185">Reference proteome</keyword>